<name>A0A7J0GNQ1_9ERIC</name>
<keyword evidence="2" id="KW-1133">Transmembrane helix</keyword>
<dbReference type="GO" id="GO:0009535">
    <property type="term" value="C:chloroplast thylakoid membrane"/>
    <property type="evidence" value="ECO:0007669"/>
    <property type="project" value="TreeGrafter"/>
</dbReference>
<feature type="transmembrane region" description="Helical" evidence="2">
    <location>
        <begin position="12"/>
        <end position="31"/>
    </location>
</feature>
<dbReference type="InterPro" id="IPR021434">
    <property type="entry name" value="DUF3082"/>
</dbReference>
<keyword evidence="2" id="KW-0472">Membrane</keyword>
<dbReference type="PANTHER" id="PTHR35733:SF1">
    <property type="entry name" value="OS02G0307800 PROTEIN"/>
    <property type="match status" value="1"/>
</dbReference>
<dbReference type="Pfam" id="PF11282">
    <property type="entry name" value="DUF3082"/>
    <property type="match status" value="1"/>
</dbReference>
<reference evidence="3 4" key="1">
    <citation type="submission" date="2019-07" db="EMBL/GenBank/DDBJ databases">
        <title>De Novo Assembly of kiwifruit Actinidia rufa.</title>
        <authorList>
            <person name="Sugita-Konishi S."/>
            <person name="Sato K."/>
            <person name="Mori E."/>
            <person name="Abe Y."/>
            <person name="Kisaki G."/>
            <person name="Hamano K."/>
            <person name="Suezawa K."/>
            <person name="Otani M."/>
            <person name="Fukuda T."/>
            <person name="Manabe T."/>
            <person name="Gomi K."/>
            <person name="Tabuchi M."/>
            <person name="Akimitsu K."/>
            <person name="Kataoka I."/>
        </authorList>
    </citation>
    <scope>NUCLEOTIDE SEQUENCE [LARGE SCALE GENOMIC DNA]</scope>
    <source>
        <strain evidence="4">cv. Fuchu</strain>
    </source>
</reference>
<comment type="caution">
    <text evidence="3">The sequence shown here is derived from an EMBL/GenBank/DDBJ whole genome shotgun (WGS) entry which is preliminary data.</text>
</comment>
<organism evidence="3 4">
    <name type="scientific">Actinidia rufa</name>
    <dbReference type="NCBI Taxonomy" id="165716"/>
    <lineage>
        <taxon>Eukaryota</taxon>
        <taxon>Viridiplantae</taxon>
        <taxon>Streptophyta</taxon>
        <taxon>Embryophyta</taxon>
        <taxon>Tracheophyta</taxon>
        <taxon>Spermatophyta</taxon>
        <taxon>Magnoliopsida</taxon>
        <taxon>eudicotyledons</taxon>
        <taxon>Gunneridae</taxon>
        <taxon>Pentapetalae</taxon>
        <taxon>asterids</taxon>
        <taxon>Ericales</taxon>
        <taxon>Actinidiaceae</taxon>
        <taxon>Actinidia</taxon>
    </lineage>
</organism>
<dbReference type="Proteomes" id="UP000585474">
    <property type="component" value="Unassembled WGS sequence"/>
</dbReference>
<proteinExistence type="predicted"/>
<dbReference type="AlphaFoldDB" id="A0A7J0GNQ1"/>
<evidence type="ECO:0000313" key="4">
    <source>
        <dbReference type="Proteomes" id="UP000585474"/>
    </source>
</evidence>
<evidence type="ECO:0000256" key="2">
    <source>
        <dbReference type="SAM" id="Phobius"/>
    </source>
</evidence>
<feature type="transmembrane region" description="Helical" evidence="2">
    <location>
        <begin position="165"/>
        <end position="187"/>
    </location>
</feature>
<feature type="region of interest" description="Disordered" evidence="1">
    <location>
        <begin position="201"/>
        <end position="237"/>
    </location>
</feature>
<dbReference type="EMBL" id="BJWL01000023">
    <property type="protein sequence ID" value="GFZ12422.1"/>
    <property type="molecule type" value="Genomic_DNA"/>
</dbReference>
<evidence type="ECO:0000313" key="3">
    <source>
        <dbReference type="EMBL" id="GFZ12422.1"/>
    </source>
</evidence>
<feature type="compositionally biased region" description="Polar residues" evidence="1">
    <location>
        <begin position="228"/>
        <end position="237"/>
    </location>
</feature>
<sequence>MLSIFATSDDPSPIQVATSILLTGAISVFLFRSLRRRAKRVKELKFRSSGAKKSLKEEAIESLKAMTPAAVDARGPPSVRQLCRQETEFMYAYRLYLEIDEPSQHDWEKLFMFFVGRYERLGVAALSVWVLVPRELWTVQYLWESNAGTVLHFQVRQITVTIRTIVNGICYLATCVFGINSVGLFLYSAKLAFNFVMEDSSSKGTENEVEAQITPKNPSDVSDMSIGNEDQSSDSTQ</sequence>
<evidence type="ECO:0000256" key="1">
    <source>
        <dbReference type="SAM" id="MobiDB-lite"/>
    </source>
</evidence>
<keyword evidence="4" id="KW-1185">Reference proteome</keyword>
<dbReference type="PANTHER" id="PTHR35733">
    <property type="entry name" value="OS02G0307800 PROTEIN"/>
    <property type="match status" value="1"/>
</dbReference>
<accession>A0A7J0GNQ1</accession>
<protein>
    <submittedName>
        <fullName evidence="3">Uncharacterized protein</fullName>
    </submittedName>
</protein>
<gene>
    <name evidence="3" type="ORF">Acr_23g0008070</name>
</gene>
<keyword evidence="2" id="KW-0812">Transmembrane</keyword>
<dbReference type="OrthoDB" id="5296at2759"/>